<keyword evidence="4 6" id="KW-0472">Membrane</keyword>
<sequence>MGTDTPMHIDRGYLADNSSDEDENEFSSTSASTMDNKHHSSTEATPLLLPAPPRLASYISLKLPHLPVKPLSYKPLLSLLIVIVILSSSSDEIMESAQLRIFESIICYRHYESTDPTKLLLGRSAVGPGAIGGVLEQDCKIDGVQGELAMLVGYTRFFNGLPSLLLAVPFGWAADRYGRRPFLVLGMVSFVLKIGWVQVVSWFWQAFDIKMIWLGTVPMLLSGGETVVTGLLFVVLSDIVPEADRTSVFLITGACSLLASLLMPLLGALLMEENPWIPALLGLLLAILPLFGLIFVPETLHRRHLYSPQISPPPSPSAPQPPASSTHPPAITPPLHHRLAAQLRNSTSFLTHDARVPLLILPFFGHTLITTASQLLLQYMSKRYAITFSTATILKTTFNAVKVVLLFLILPTASKLGTHYLHLSTQRKDLYLARGSQALLAVGYLLVGISPNIPTVVASMILASLGMGLYLMIRSFLTSLVPSHHIARVYSIITLLETLGGMFGGALTAALFKAGLRLGGGWIGLPWLFVGGVGCVCTGLLFAVRLRLEEDEGGDAGSEVDVM</sequence>
<name>A0AAN7YP43_9PEZI</name>
<evidence type="ECO:0000259" key="7">
    <source>
        <dbReference type="PROSITE" id="PS50850"/>
    </source>
</evidence>
<feature type="region of interest" description="Disordered" evidence="5">
    <location>
        <begin position="309"/>
        <end position="331"/>
    </location>
</feature>
<feature type="transmembrane region" description="Helical" evidence="6">
    <location>
        <begin position="386"/>
        <end position="410"/>
    </location>
</feature>
<feature type="transmembrane region" description="Helical" evidence="6">
    <location>
        <begin position="182"/>
        <end position="205"/>
    </location>
</feature>
<feature type="domain" description="Major facilitator superfamily (MFS) profile" evidence="7">
    <location>
        <begin position="76"/>
        <end position="551"/>
    </location>
</feature>
<dbReference type="SUPFAM" id="SSF103473">
    <property type="entry name" value="MFS general substrate transporter"/>
    <property type="match status" value="1"/>
</dbReference>
<dbReference type="AlphaFoldDB" id="A0AAN7YP43"/>
<protein>
    <recommendedName>
        <fullName evidence="7">Major facilitator superfamily (MFS) profile domain-containing protein</fullName>
    </recommendedName>
</protein>
<keyword evidence="2 6" id="KW-0812">Transmembrane</keyword>
<evidence type="ECO:0000256" key="6">
    <source>
        <dbReference type="SAM" id="Phobius"/>
    </source>
</evidence>
<keyword evidence="3 6" id="KW-1133">Transmembrane helix</keyword>
<accession>A0AAN7YP43</accession>
<dbReference type="PROSITE" id="PS50850">
    <property type="entry name" value="MFS"/>
    <property type="match status" value="1"/>
</dbReference>
<evidence type="ECO:0000256" key="5">
    <source>
        <dbReference type="SAM" id="MobiDB-lite"/>
    </source>
</evidence>
<feature type="transmembrane region" description="Helical" evidence="6">
    <location>
        <begin position="524"/>
        <end position="544"/>
    </location>
</feature>
<evidence type="ECO:0000256" key="3">
    <source>
        <dbReference type="ARBA" id="ARBA00022989"/>
    </source>
</evidence>
<dbReference type="PANTHER" id="PTHR23507">
    <property type="entry name" value="ZGC:174356"/>
    <property type="match status" value="1"/>
</dbReference>
<evidence type="ECO:0000256" key="1">
    <source>
        <dbReference type="ARBA" id="ARBA00004141"/>
    </source>
</evidence>
<reference evidence="8" key="1">
    <citation type="submission" date="2023-08" db="EMBL/GenBank/DDBJ databases">
        <title>Black Yeasts Isolated from many extreme environments.</title>
        <authorList>
            <person name="Coleine C."/>
            <person name="Stajich J.E."/>
            <person name="Selbmann L."/>
        </authorList>
    </citation>
    <scope>NUCLEOTIDE SEQUENCE</scope>
    <source>
        <strain evidence="8">CCFEE 5401</strain>
    </source>
</reference>
<feature type="transmembrane region" description="Helical" evidence="6">
    <location>
        <begin position="276"/>
        <end position="296"/>
    </location>
</feature>
<dbReference type="EMBL" id="JAVRRL010000034">
    <property type="protein sequence ID" value="KAK5112042.1"/>
    <property type="molecule type" value="Genomic_DNA"/>
</dbReference>
<comment type="subcellular location">
    <subcellularLocation>
        <location evidence="1">Membrane</location>
        <topology evidence="1">Multi-pass membrane protein</topology>
    </subcellularLocation>
</comment>
<feature type="transmembrane region" description="Helical" evidence="6">
    <location>
        <begin position="248"/>
        <end position="270"/>
    </location>
</feature>
<proteinExistence type="predicted"/>
<feature type="transmembrane region" description="Helical" evidence="6">
    <location>
        <begin position="431"/>
        <end position="450"/>
    </location>
</feature>
<evidence type="ECO:0000256" key="2">
    <source>
        <dbReference type="ARBA" id="ARBA00022692"/>
    </source>
</evidence>
<dbReference type="Pfam" id="PF07690">
    <property type="entry name" value="MFS_1"/>
    <property type="match status" value="1"/>
</dbReference>
<feature type="transmembrane region" description="Helical" evidence="6">
    <location>
        <begin position="456"/>
        <end position="477"/>
    </location>
</feature>
<gene>
    <name evidence="8" type="ORF">LTR62_004576</name>
</gene>
<organism evidence="8 9">
    <name type="scientific">Meristemomyces frigidus</name>
    <dbReference type="NCBI Taxonomy" id="1508187"/>
    <lineage>
        <taxon>Eukaryota</taxon>
        <taxon>Fungi</taxon>
        <taxon>Dikarya</taxon>
        <taxon>Ascomycota</taxon>
        <taxon>Pezizomycotina</taxon>
        <taxon>Dothideomycetes</taxon>
        <taxon>Dothideomycetidae</taxon>
        <taxon>Mycosphaerellales</taxon>
        <taxon>Teratosphaeriaceae</taxon>
        <taxon>Meristemomyces</taxon>
    </lineage>
</organism>
<dbReference type="InterPro" id="IPR036259">
    <property type="entry name" value="MFS_trans_sf"/>
</dbReference>
<feature type="transmembrane region" description="Helical" evidence="6">
    <location>
        <begin position="211"/>
        <end position="236"/>
    </location>
</feature>
<dbReference type="Proteomes" id="UP001310890">
    <property type="component" value="Unassembled WGS sequence"/>
</dbReference>
<dbReference type="InterPro" id="IPR011701">
    <property type="entry name" value="MFS"/>
</dbReference>
<evidence type="ECO:0000313" key="9">
    <source>
        <dbReference type="Proteomes" id="UP001310890"/>
    </source>
</evidence>
<dbReference type="CDD" id="cd06174">
    <property type="entry name" value="MFS"/>
    <property type="match status" value="1"/>
</dbReference>
<dbReference type="InterPro" id="IPR020846">
    <property type="entry name" value="MFS_dom"/>
</dbReference>
<comment type="caution">
    <text evidence="8">The sequence shown here is derived from an EMBL/GenBank/DDBJ whole genome shotgun (WGS) entry which is preliminary data.</text>
</comment>
<feature type="transmembrane region" description="Helical" evidence="6">
    <location>
        <begin position="489"/>
        <end position="512"/>
    </location>
</feature>
<evidence type="ECO:0000313" key="8">
    <source>
        <dbReference type="EMBL" id="KAK5112042.1"/>
    </source>
</evidence>
<dbReference type="GO" id="GO:0022857">
    <property type="term" value="F:transmembrane transporter activity"/>
    <property type="evidence" value="ECO:0007669"/>
    <property type="project" value="InterPro"/>
</dbReference>
<feature type="region of interest" description="Disordered" evidence="5">
    <location>
        <begin position="1"/>
        <end position="48"/>
    </location>
</feature>
<feature type="transmembrane region" description="Helical" evidence="6">
    <location>
        <begin position="358"/>
        <end position="380"/>
    </location>
</feature>
<dbReference type="GO" id="GO:0016020">
    <property type="term" value="C:membrane"/>
    <property type="evidence" value="ECO:0007669"/>
    <property type="project" value="UniProtKB-SubCell"/>
</dbReference>
<evidence type="ECO:0000256" key="4">
    <source>
        <dbReference type="ARBA" id="ARBA00023136"/>
    </source>
</evidence>
<dbReference type="PANTHER" id="PTHR23507:SF1">
    <property type="entry name" value="FI18259P1-RELATED"/>
    <property type="match status" value="1"/>
</dbReference>
<dbReference type="Gene3D" id="1.20.1250.20">
    <property type="entry name" value="MFS general substrate transporter like domains"/>
    <property type="match status" value="1"/>
</dbReference>
<feature type="compositionally biased region" description="Pro residues" evidence="5">
    <location>
        <begin position="310"/>
        <end position="322"/>
    </location>
</feature>